<comment type="caution">
    <text evidence="1">The sequence shown here is derived from an EMBL/GenBank/DDBJ whole genome shotgun (WGS) entry which is preliminary data.</text>
</comment>
<organism evidence="1 2">
    <name type="scientific">Mytilus galloprovincialis</name>
    <name type="common">Mediterranean mussel</name>
    <dbReference type="NCBI Taxonomy" id="29158"/>
    <lineage>
        <taxon>Eukaryota</taxon>
        <taxon>Metazoa</taxon>
        <taxon>Spiralia</taxon>
        <taxon>Lophotrochozoa</taxon>
        <taxon>Mollusca</taxon>
        <taxon>Bivalvia</taxon>
        <taxon>Autobranchia</taxon>
        <taxon>Pteriomorphia</taxon>
        <taxon>Mytilida</taxon>
        <taxon>Mytiloidea</taxon>
        <taxon>Mytilidae</taxon>
        <taxon>Mytilinae</taxon>
        <taxon>Mytilus</taxon>
    </lineage>
</organism>
<sequence length="105" mass="12288">MWVRLKSKCQNITTIQCNAPTNDAEEDVKECFYEQLQHVRDNITKMCKREIEIFMGDMNAKIGKENKDREKTLGEINENGEKLVKFFEMNELVVGGILFPHKNIH</sequence>
<evidence type="ECO:0000313" key="1">
    <source>
        <dbReference type="EMBL" id="VDI16422.1"/>
    </source>
</evidence>
<keyword evidence="2" id="KW-1185">Reference proteome</keyword>
<protein>
    <recommendedName>
        <fullName evidence="3">Endonuclease/exonuclease/phosphatase domain-containing protein</fullName>
    </recommendedName>
</protein>
<dbReference type="AlphaFoldDB" id="A0A8B6D7N8"/>
<proteinExistence type="predicted"/>
<dbReference type="Proteomes" id="UP000596742">
    <property type="component" value="Unassembled WGS sequence"/>
</dbReference>
<reference evidence="1" key="1">
    <citation type="submission" date="2018-11" db="EMBL/GenBank/DDBJ databases">
        <authorList>
            <person name="Alioto T."/>
            <person name="Alioto T."/>
        </authorList>
    </citation>
    <scope>NUCLEOTIDE SEQUENCE</scope>
</reference>
<dbReference type="InterPro" id="IPR036691">
    <property type="entry name" value="Endo/exonu/phosph_ase_sf"/>
</dbReference>
<dbReference type="EMBL" id="UYJE01003084">
    <property type="protein sequence ID" value="VDI16422.1"/>
    <property type="molecule type" value="Genomic_DNA"/>
</dbReference>
<gene>
    <name evidence="1" type="ORF">MGAL_10B052778</name>
</gene>
<name>A0A8B6D7N8_MYTGA</name>
<accession>A0A8B6D7N8</accession>
<dbReference type="Gene3D" id="3.60.10.10">
    <property type="entry name" value="Endonuclease/exonuclease/phosphatase"/>
    <property type="match status" value="1"/>
</dbReference>
<evidence type="ECO:0008006" key="3">
    <source>
        <dbReference type="Google" id="ProtNLM"/>
    </source>
</evidence>
<dbReference type="OrthoDB" id="6242194at2759"/>
<evidence type="ECO:0000313" key="2">
    <source>
        <dbReference type="Proteomes" id="UP000596742"/>
    </source>
</evidence>